<dbReference type="AlphaFoldDB" id="A0A1W4WDQ8"/>
<dbReference type="PROSITE" id="PS00027">
    <property type="entry name" value="HOMEOBOX_1"/>
    <property type="match status" value="1"/>
</dbReference>
<evidence type="ECO:0000256" key="2">
    <source>
        <dbReference type="ARBA" id="ARBA00023125"/>
    </source>
</evidence>
<name>A0A1W4WDQ8_AGRPL</name>
<dbReference type="GO" id="GO:0048513">
    <property type="term" value="P:animal organ development"/>
    <property type="evidence" value="ECO:0007669"/>
    <property type="project" value="UniProtKB-ARBA"/>
</dbReference>
<evidence type="ECO:0000256" key="6">
    <source>
        <dbReference type="RuleBase" id="RU000682"/>
    </source>
</evidence>
<dbReference type="STRING" id="224129.A0A1W4WDQ8"/>
<feature type="compositionally biased region" description="Polar residues" evidence="7">
    <location>
        <begin position="199"/>
        <end position="217"/>
    </location>
</feature>
<dbReference type="OrthoDB" id="6754137at2759"/>
<feature type="DNA-binding region" description="Homeobox" evidence="5">
    <location>
        <begin position="134"/>
        <end position="193"/>
    </location>
</feature>
<organism evidence="9 10">
    <name type="scientific">Agrilus planipennis</name>
    <name type="common">Emerald ash borer</name>
    <name type="synonym">Agrilus marcopoli</name>
    <dbReference type="NCBI Taxonomy" id="224129"/>
    <lineage>
        <taxon>Eukaryota</taxon>
        <taxon>Metazoa</taxon>
        <taxon>Ecdysozoa</taxon>
        <taxon>Arthropoda</taxon>
        <taxon>Hexapoda</taxon>
        <taxon>Insecta</taxon>
        <taxon>Pterygota</taxon>
        <taxon>Neoptera</taxon>
        <taxon>Endopterygota</taxon>
        <taxon>Coleoptera</taxon>
        <taxon>Polyphaga</taxon>
        <taxon>Elateriformia</taxon>
        <taxon>Buprestoidea</taxon>
        <taxon>Buprestidae</taxon>
        <taxon>Agrilinae</taxon>
        <taxon>Agrilus</taxon>
    </lineage>
</organism>
<dbReference type="InterPro" id="IPR020479">
    <property type="entry name" value="HD_metazoa"/>
</dbReference>
<feature type="region of interest" description="Disordered" evidence="7">
    <location>
        <begin position="96"/>
        <end position="129"/>
    </location>
</feature>
<dbReference type="InParanoid" id="A0A1W4WDQ8"/>
<dbReference type="GO" id="GO:0000978">
    <property type="term" value="F:RNA polymerase II cis-regulatory region sequence-specific DNA binding"/>
    <property type="evidence" value="ECO:0007669"/>
    <property type="project" value="TreeGrafter"/>
</dbReference>
<feature type="compositionally biased region" description="Basic and acidic residues" evidence="7">
    <location>
        <begin position="1"/>
        <end position="21"/>
    </location>
</feature>
<accession>A0A1W4WDQ8</accession>
<dbReference type="GO" id="GO:0005634">
    <property type="term" value="C:nucleus"/>
    <property type="evidence" value="ECO:0007669"/>
    <property type="project" value="UniProtKB-SubCell"/>
</dbReference>
<evidence type="ECO:0000256" key="4">
    <source>
        <dbReference type="ARBA" id="ARBA00023242"/>
    </source>
</evidence>
<feature type="region of interest" description="Disordered" evidence="7">
    <location>
        <begin position="1"/>
        <end position="38"/>
    </location>
</feature>
<dbReference type="SMART" id="SM00389">
    <property type="entry name" value="HOX"/>
    <property type="match status" value="1"/>
</dbReference>
<feature type="region of interest" description="Disordered" evidence="7">
    <location>
        <begin position="191"/>
        <end position="217"/>
    </location>
</feature>
<dbReference type="PANTHER" id="PTHR45664">
    <property type="entry name" value="PROTEIN ZERKNUELLT 1-RELATED"/>
    <property type="match status" value="1"/>
</dbReference>
<dbReference type="FunFam" id="1.10.10.60:FF:000176">
    <property type="entry name" value="pancreas/duodenum homeobox protein 1"/>
    <property type="match status" value="1"/>
</dbReference>
<reference evidence="10" key="1">
    <citation type="submission" date="2025-08" db="UniProtKB">
        <authorList>
            <consortium name="RefSeq"/>
        </authorList>
    </citation>
    <scope>IDENTIFICATION</scope>
    <source>
        <tissue evidence="10">Entire body</tissue>
    </source>
</reference>
<dbReference type="CDD" id="cd00086">
    <property type="entry name" value="homeodomain"/>
    <property type="match status" value="1"/>
</dbReference>
<feature type="domain" description="Homeobox" evidence="8">
    <location>
        <begin position="132"/>
        <end position="192"/>
    </location>
</feature>
<dbReference type="InterPro" id="IPR009057">
    <property type="entry name" value="Homeodomain-like_sf"/>
</dbReference>
<dbReference type="PANTHER" id="PTHR45664:SF12">
    <property type="entry name" value="PANCREAS_DUODENUM HOMEOBOX PROTEIN 1"/>
    <property type="match status" value="1"/>
</dbReference>
<dbReference type="GO" id="GO:0045944">
    <property type="term" value="P:positive regulation of transcription by RNA polymerase II"/>
    <property type="evidence" value="ECO:0007669"/>
    <property type="project" value="UniProtKB-ARBA"/>
</dbReference>
<evidence type="ECO:0000256" key="5">
    <source>
        <dbReference type="PROSITE-ProRule" id="PRU00108"/>
    </source>
</evidence>
<evidence type="ECO:0000313" key="9">
    <source>
        <dbReference type="Proteomes" id="UP000192223"/>
    </source>
</evidence>
<feature type="compositionally biased region" description="Low complexity" evidence="7">
    <location>
        <begin position="105"/>
        <end position="114"/>
    </location>
</feature>
<dbReference type="KEGG" id="apln:108734861"/>
<protein>
    <submittedName>
        <fullName evidence="10">Homeobox protein Hox-A4a-like</fullName>
    </submittedName>
</protein>
<dbReference type="RefSeq" id="XP_018322074.1">
    <property type="nucleotide sequence ID" value="XM_018466572.1"/>
</dbReference>
<dbReference type="SUPFAM" id="SSF46689">
    <property type="entry name" value="Homeodomain-like"/>
    <property type="match status" value="1"/>
</dbReference>
<dbReference type="GeneID" id="108734861"/>
<feature type="compositionally biased region" description="Low complexity" evidence="7">
    <location>
        <begin position="25"/>
        <end position="34"/>
    </location>
</feature>
<evidence type="ECO:0000256" key="1">
    <source>
        <dbReference type="ARBA" id="ARBA00004123"/>
    </source>
</evidence>
<feature type="region of interest" description="Disordered" evidence="7">
    <location>
        <begin position="366"/>
        <end position="390"/>
    </location>
</feature>
<keyword evidence="9" id="KW-1185">Reference proteome</keyword>
<proteinExistence type="predicted"/>
<dbReference type="InterPro" id="IPR001356">
    <property type="entry name" value="HD"/>
</dbReference>
<dbReference type="Gene3D" id="1.10.10.60">
    <property type="entry name" value="Homeodomain-like"/>
    <property type="match status" value="1"/>
</dbReference>
<evidence type="ECO:0000259" key="8">
    <source>
        <dbReference type="PROSITE" id="PS50071"/>
    </source>
</evidence>
<keyword evidence="2 5" id="KW-0238">DNA-binding</keyword>
<dbReference type="Proteomes" id="UP000192223">
    <property type="component" value="Unplaced"/>
</dbReference>
<keyword evidence="3 5" id="KW-0371">Homeobox</keyword>
<dbReference type="InterPro" id="IPR017970">
    <property type="entry name" value="Homeobox_CS"/>
</dbReference>
<dbReference type="GO" id="GO:0000981">
    <property type="term" value="F:DNA-binding transcription factor activity, RNA polymerase II-specific"/>
    <property type="evidence" value="ECO:0007669"/>
    <property type="project" value="InterPro"/>
</dbReference>
<dbReference type="Pfam" id="PF00046">
    <property type="entry name" value="Homeodomain"/>
    <property type="match status" value="1"/>
</dbReference>
<dbReference type="PROSITE" id="PS50071">
    <property type="entry name" value="HOMEOBOX_2"/>
    <property type="match status" value="1"/>
</dbReference>
<keyword evidence="4 5" id="KW-0539">Nucleus</keyword>
<comment type="subcellular location">
    <subcellularLocation>
        <location evidence="1 5 6">Nucleus</location>
    </subcellularLocation>
</comment>
<dbReference type="PRINTS" id="PR00024">
    <property type="entry name" value="HOMEOBOX"/>
</dbReference>
<evidence type="ECO:0000256" key="7">
    <source>
        <dbReference type="SAM" id="MobiDB-lite"/>
    </source>
</evidence>
<gene>
    <name evidence="10" type="primary">LOC108734861</name>
</gene>
<evidence type="ECO:0000313" key="10">
    <source>
        <dbReference type="RefSeq" id="XP_018322074.1"/>
    </source>
</evidence>
<sequence>MTLKNIREDLSVGRIKPKQEDGIFPISPSSDGSKSPPPYPNFGVQHNFYQNGNNEYPYMEHNGNNFPVESQNQQQDQLENRYVQLWAYNSANMNSTSLPNPPLPLSSNETPSTLATDYKHSSGSPVPIANTTSAKRARTAYTSSQLVELEKEFHYNKYLCRPRRIQMAQALNLTERQIKIWFQNRRMKHKKEQKAKSVSPETSCDGQSSPTNLSTCTSTTRKINRVVPPAGILSEQQAIVDKLLSHSPSSSSYSQPHYFPQSVSPESYTVPEQQQSVNYSENYFDQPQHFQMRNPVISSSHDYYNHHNYYNESCAYGSPYVGDYTGSQIAGKKSEYLPNQVLTFDAAKAATKNAHPIVNVSWVGQQQPQQQPQPFYGDLTNPNPKDLTEL</sequence>
<evidence type="ECO:0000256" key="3">
    <source>
        <dbReference type="ARBA" id="ARBA00023155"/>
    </source>
</evidence>